<sequence>MIAISSIVAADGTYNIYAFHVCGMFDIVRHQFANTPFRHEYKDGLLLRKNQTFKNIVNGIEKHKKAIRFSDTIESTYVYLILGIFGLGIASISISGVQLLLYFNNPLEGIRYSIICLSYFVHIFYYTWTGQNILNHSDKIYDAAYNTEWYATLDKPTKLLITVILRSSKPCIQTAGKIFPLNLMSFSMIVKTSMSYFTVLSNFQ</sequence>
<dbReference type="GO" id="GO:0004984">
    <property type="term" value="F:olfactory receptor activity"/>
    <property type="evidence" value="ECO:0007669"/>
    <property type="project" value="InterPro"/>
</dbReference>
<evidence type="ECO:0000313" key="10">
    <source>
        <dbReference type="EMBL" id="KAK0169791.1"/>
    </source>
</evidence>
<keyword evidence="7" id="KW-0675">Receptor</keyword>
<keyword evidence="3 9" id="KW-0812">Transmembrane</keyword>
<evidence type="ECO:0000256" key="5">
    <source>
        <dbReference type="ARBA" id="ARBA00022989"/>
    </source>
</evidence>
<reference evidence="10" key="1">
    <citation type="journal article" date="2023" name="bioRxiv">
        <title>Scaffold-level genome assemblies of two parasitoid biocontrol wasps reveal the parthenogenesis mechanism and an associated novel virus.</title>
        <authorList>
            <person name="Inwood S."/>
            <person name="Skelly J."/>
            <person name="Guhlin J."/>
            <person name="Harrop T."/>
            <person name="Goldson S."/>
            <person name="Dearden P."/>
        </authorList>
    </citation>
    <scope>NUCLEOTIDE SEQUENCE</scope>
    <source>
        <strain evidence="10">Irish</strain>
        <tissue evidence="10">Whole body</tissue>
    </source>
</reference>
<evidence type="ECO:0000256" key="7">
    <source>
        <dbReference type="ARBA" id="ARBA00023170"/>
    </source>
</evidence>
<dbReference type="EMBL" id="JAQQBS010000004">
    <property type="protein sequence ID" value="KAK0169791.1"/>
    <property type="molecule type" value="Genomic_DNA"/>
</dbReference>
<proteinExistence type="predicted"/>
<feature type="transmembrane region" description="Helical" evidence="9">
    <location>
        <begin position="77"/>
        <end position="103"/>
    </location>
</feature>
<evidence type="ECO:0000256" key="3">
    <source>
        <dbReference type="ARBA" id="ARBA00022692"/>
    </source>
</evidence>
<organism evidence="10 11">
    <name type="scientific">Microctonus aethiopoides</name>
    <dbReference type="NCBI Taxonomy" id="144406"/>
    <lineage>
        <taxon>Eukaryota</taxon>
        <taxon>Metazoa</taxon>
        <taxon>Ecdysozoa</taxon>
        <taxon>Arthropoda</taxon>
        <taxon>Hexapoda</taxon>
        <taxon>Insecta</taxon>
        <taxon>Pterygota</taxon>
        <taxon>Neoptera</taxon>
        <taxon>Endopterygota</taxon>
        <taxon>Hymenoptera</taxon>
        <taxon>Apocrita</taxon>
        <taxon>Ichneumonoidea</taxon>
        <taxon>Braconidae</taxon>
        <taxon>Euphorinae</taxon>
        <taxon>Microctonus</taxon>
    </lineage>
</organism>
<dbReference type="PANTHER" id="PTHR21137:SF43">
    <property type="entry name" value="ODORANT RECEPTOR 47A-RELATED"/>
    <property type="match status" value="1"/>
</dbReference>
<keyword evidence="2" id="KW-0716">Sensory transduction</keyword>
<dbReference type="PANTHER" id="PTHR21137">
    <property type="entry name" value="ODORANT RECEPTOR"/>
    <property type="match status" value="1"/>
</dbReference>
<evidence type="ECO:0000256" key="6">
    <source>
        <dbReference type="ARBA" id="ARBA00023136"/>
    </source>
</evidence>
<evidence type="ECO:0000256" key="8">
    <source>
        <dbReference type="ARBA" id="ARBA00023224"/>
    </source>
</evidence>
<dbReference type="GO" id="GO:0005886">
    <property type="term" value="C:plasma membrane"/>
    <property type="evidence" value="ECO:0007669"/>
    <property type="project" value="TreeGrafter"/>
</dbReference>
<keyword evidence="4" id="KW-0552">Olfaction</keyword>
<keyword evidence="11" id="KW-1185">Reference proteome</keyword>
<comment type="subcellular location">
    <subcellularLocation>
        <location evidence="1">Membrane</location>
        <topology evidence="1">Multi-pass membrane protein</topology>
    </subcellularLocation>
</comment>
<gene>
    <name evidence="10" type="ORF">PV328_010432</name>
</gene>
<evidence type="ECO:0000313" key="11">
    <source>
        <dbReference type="Proteomes" id="UP001168990"/>
    </source>
</evidence>
<keyword evidence="6 9" id="KW-0472">Membrane</keyword>
<dbReference type="GO" id="GO:0005549">
    <property type="term" value="F:odorant binding"/>
    <property type="evidence" value="ECO:0007669"/>
    <property type="project" value="InterPro"/>
</dbReference>
<dbReference type="Pfam" id="PF02949">
    <property type="entry name" value="7tm_6"/>
    <property type="match status" value="1"/>
</dbReference>
<dbReference type="InterPro" id="IPR004117">
    <property type="entry name" value="7tm6_olfct_rcpt"/>
</dbReference>
<keyword evidence="8" id="KW-0807">Transducer</keyword>
<evidence type="ECO:0000256" key="2">
    <source>
        <dbReference type="ARBA" id="ARBA00022606"/>
    </source>
</evidence>
<evidence type="ECO:0000256" key="9">
    <source>
        <dbReference type="SAM" id="Phobius"/>
    </source>
</evidence>
<dbReference type="GO" id="GO:0007165">
    <property type="term" value="P:signal transduction"/>
    <property type="evidence" value="ECO:0007669"/>
    <property type="project" value="UniProtKB-KW"/>
</dbReference>
<dbReference type="Proteomes" id="UP001168990">
    <property type="component" value="Unassembled WGS sequence"/>
</dbReference>
<accession>A0AA39FI02</accession>
<keyword evidence="5 9" id="KW-1133">Transmembrane helix</keyword>
<comment type="caution">
    <text evidence="10">The sequence shown here is derived from an EMBL/GenBank/DDBJ whole genome shotgun (WGS) entry which is preliminary data.</text>
</comment>
<evidence type="ECO:0000256" key="1">
    <source>
        <dbReference type="ARBA" id="ARBA00004141"/>
    </source>
</evidence>
<dbReference type="AlphaFoldDB" id="A0AA39FI02"/>
<evidence type="ECO:0000256" key="4">
    <source>
        <dbReference type="ARBA" id="ARBA00022725"/>
    </source>
</evidence>
<feature type="transmembrane region" description="Helical" evidence="9">
    <location>
        <begin position="109"/>
        <end position="128"/>
    </location>
</feature>
<name>A0AA39FI02_9HYME</name>
<protein>
    <submittedName>
        <fullName evidence="10">Uncharacterized protein</fullName>
    </submittedName>
</protein>
<reference evidence="10" key="2">
    <citation type="submission" date="2023-03" db="EMBL/GenBank/DDBJ databases">
        <authorList>
            <person name="Inwood S.N."/>
            <person name="Skelly J.G."/>
            <person name="Guhlin J."/>
            <person name="Harrop T.W.R."/>
            <person name="Goldson S.G."/>
            <person name="Dearden P.K."/>
        </authorList>
    </citation>
    <scope>NUCLEOTIDE SEQUENCE</scope>
    <source>
        <strain evidence="10">Irish</strain>
        <tissue evidence="10">Whole body</tissue>
    </source>
</reference>